<dbReference type="RefSeq" id="WP_378282950.1">
    <property type="nucleotide sequence ID" value="NZ_JBHSON010000021.1"/>
</dbReference>
<keyword evidence="1" id="KW-0812">Transmembrane</keyword>
<evidence type="ECO:0000313" key="2">
    <source>
        <dbReference type="EMBL" id="MFC5747331.1"/>
    </source>
</evidence>
<comment type="caution">
    <text evidence="2">The sequence shown here is derived from an EMBL/GenBank/DDBJ whole genome shotgun (WGS) entry which is preliminary data.</text>
</comment>
<feature type="transmembrane region" description="Helical" evidence="1">
    <location>
        <begin position="69"/>
        <end position="90"/>
    </location>
</feature>
<dbReference type="Proteomes" id="UP001596074">
    <property type="component" value="Unassembled WGS sequence"/>
</dbReference>
<accession>A0ABW0ZVS9</accession>
<evidence type="ECO:0000313" key="3">
    <source>
        <dbReference type="Proteomes" id="UP001596074"/>
    </source>
</evidence>
<keyword evidence="1" id="KW-1133">Transmembrane helix</keyword>
<reference evidence="3" key="1">
    <citation type="journal article" date="2019" name="Int. J. Syst. Evol. Microbiol.">
        <title>The Global Catalogue of Microorganisms (GCM) 10K type strain sequencing project: providing services to taxonomists for standard genome sequencing and annotation.</title>
        <authorList>
            <consortium name="The Broad Institute Genomics Platform"/>
            <consortium name="The Broad Institute Genome Sequencing Center for Infectious Disease"/>
            <person name="Wu L."/>
            <person name="Ma J."/>
        </authorList>
    </citation>
    <scope>NUCLEOTIDE SEQUENCE [LARGE SCALE GENOMIC DNA]</scope>
    <source>
        <strain evidence="3">KCTC 42087</strain>
    </source>
</reference>
<keyword evidence="1" id="KW-0472">Membrane</keyword>
<gene>
    <name evidence="2" type="ORF">ACFPZN_17015</name>
</gene>
<keyword evidence="3" id="KW-1185">Reference proteome</keyword>
<proteinExistence type="predicted"/>
<protein>
    <recommendedName>
        <fullName evidence="4">DUF1109 domain-containing protein</fullName>
    </recommendedName>
</protein>
<evidence type="ECO:0000256" key="1">
    <source>
        <dbReference type="SAM" id="Phobius"/>
    </source>
</evidence>
<name>A0ABW0ZVS9_9ACTN</name>
<organism evidence="2 3">
    <name type="scientific">Actinomadura rugatobispora</name>
    <dbReference type="NCBI Taxonomy" id="1994"/>
    <lineage>
        <taxon>Bacteria</taxon>
        <taxon>Bacillati</taxon>
        <taxon>Actinomycetota</taxon>
        <taxon>Actinomycetes</taxon>
        <taxon>Streptosporangiales</taxon>
        <taxon>Thermomonosporaceae</taxon>
        <taxon>Actinomadura</taxon>
    </lineage>
</organism>
<evidence type="ECO:0008006" key="4">
    <source>
        <dbReference type="Google" id="ProtNLM"/>
    </source>
</evidence>
<dbReference type="EMBL" id="JBHSON010000021">
    <property type="protein sequence ID" value="MFC5747331.1"/>
    <property type="molecule type" value="Genomic_DNA"/>
</dbReference>
<feature type="transmembrane region" description="Helical" evidence="1">
    <location>
        <begin position="37"/>
        <end position="57"/>
    </location>
</feature>
<sequence length="197" mass="21417">MRLSKVLGAAGLLLLAVVGLAWLNPFRWVGAGDLMSFTPFAVAAALALIMAAGFFAAPKVRRGWRWATWAASVCVGMVAVLSVMTGWFVLAFRDTDMRVAAVSPDGRFKLIVHETSNVIDPVEGLYVQSTDGPLSRRAYFGCFNHDATEPLEWARFTGPDTVTVKAEGQWTLRFDPDEVRAIDTLPDGMCAQGLYTG</sequence>